<accession>A0ABW2WNI6</accession>
<evidence type="ECO:0008006" key="4">
    <source>
        <dbReference type="Google" id="ProtNLM"/>
    </source>
</evidence>
<evidence type="ECO:0000256" key="1">
    <source>
        <dbReference type="SAM" id="MobiDB-lite"/>
    </source>
</evidence>
<dbReference type="Proteomes" id="UP001596915">
    <property type="component" value="Unassembled WGS sequence"/>
</dbReference>
<protein>
    <recommendedName>
        <fullName evidence="4">DUF4832 domain-containing protein</fullName>
    </recommendedName>
</protein>
<name>A0ABW2WNI6_9ACTN</name>
<sequence length="317" mass="35603">MFQAKYAAFVRAFAQRFDDPGTVDFIDGYGLGKWGEGHSMRYVDYANRESVLRWVVELYADGFPRVPLAINYHRLIGAEKDWGAPDADSERLLDIAVDRGFMLRHDAFGMTTYYGDWERAYAEKWRCRRPILMEGGWVTTQHNYTVDPRGYETVADVRNGEFDDSAEAHVNALDFRNGETLSWFTGSFDLVKKVVAEAGYRLYPTTVKAPAHVVAGATAKVRHDWANLGWANLPNDPPQWKNKCRSAVALLRADGTAAHVFVDSGSDPSAWRKGAVVSHIFRARLAGVAKVGYRWGRSSTPRAATPRASNSPRRRPP</sequence>
<feature type="compositionally biased region" description="Low complexity" evidence="1">
    <location>
        <begin position="301"/>
        <end position="311"/>
    </location>
</feature>
<evidence type="ECO:0000313" key="2">
    <source>
        <dbReference type="EMBL" id="MFD0622820.1"/>
    </source>
</evidence>
<organism evidence="2 3">
    <name type="scientific">Streptomyces sanglieri</name>
    <dbReference type="NCBI Taxonomy" id="193460"/>
    <lineage>
        <taxon>Bacteria</taxon>
        <taxon>Bacillati</taxon>
        <taxon>Actinomycetota</taxon>
        <taxon>Actinomycetes</taxon>
        <taxon>Kitasatosporales</taxon>
        <taxon>Streptomycetaceae</taxon>
        <taxon>Streptomyces</taxon>
    </lineage>
</organism>
<comment type="caution">
    <text evidence="2">The sequence shown here is derived from an EMBL/GenBank/DDBJ whole genome shotgun (WGS) entry which is preliminary data.</text>
</comment>
<evidence type="ECO:0000313" key="3">
    <source>
        <dbReference type="Proteomes" id="UP001596915"/>
    </source>
</evidence>
<feature type="region of interest" description="Disordered" evidence="1">
    <location>
        <begin position="297"/>
        <end position="317"/>
    </location>
</feature>
<reference evidence="3" key="1">
    <citation type="journal article" date="2019" name="Int. J. Syst. Evol. Microbiol.">
        <title>The Global Catalogue of Microorganisms (GCM) 10K type strain sequencing project: providing services to taxonomists for standard genome sequencing and annotation.</title>
        <authorList>
            <consortium name="The Broad Institute Genomics Platform"/>
            <consortium name="The Broad Institute Genome Sequencing Center for Infectious Disease"/>
            <person name="Wu L."/>
            <person name="Ma J."/>
        </authorList>
    </citation>
    <scope>NUCLEOTIDE SEQUENCE [LARGE SCALE GENOMIC DNA]</scope>
    <source>
        <strain evidence="3">JCM 12607</strain>
    </source>
</reference>
<proteinExistence type="predicted"/>
<dbReference type="EMBL" id="JBHTGL010000008">
    <property type="protein sequence ID" value="MFD0622820.1"/>
    <property type="molecule type" value="Genomic_DNA"/>
</dbReference>
<keyword evidence="3" id="KW-1185">Reference proteome</keyword>
<gene>
    <name evidence="2" type="ORF">ACFQ2K_08280</name>
</gene>